<dbReference type="PANTHER" id="PTHR13318">
    <property type="entry name" value="PARTNER OF PAIRED, ISOFORM B-RELATED"/>
    <property type="match status" value="1"/>
</dbReference>
<dbReference type="InterPro" id="IPR006553">
    <property type="entry name" value="Leu-rich_rpt_Cys-con_subtyp"/>
</dbReference>
<reference evidence="1" key="1">
    <citation type="journal article" date="2018" name="Nat. Plants">
        <title>Whole-genome landscape of Medicago truncatula symbiotic genes.</title>
        <authorList>
            <person name="Pecrix Y."/>
            <person name="Gamas P."/>
            <person name="Carrere S."/>
        </authorList>
    </citation>
    <scope>NUCLEOTIDE SEQUENCE</scope>
    <source>
        <tissue evidence="1">Leaves</tissue>
    </source>
</reference>
<protein>
    <submittedName>
        <fullName evidence="1">Putative leucine-rich repeat domain, L domain-containing protein</fullName>
    </submittedName>
</protein>
<dbReference type="Gramene" id="rna34744">
    <property type="protein sequence ID" value="RHN50461.1"/>
    <property type="gene ID" value="gene34744"/>
</dbReference>
<name>A0A396HD38_MEDTR</name>
<gene>
    <name evidence="1" type="ORF">MtrunA17_Chr6g0457631</name>
</gene>
<dbReference type="AlphaFoldDB" id="A0A396HD38"/>
<dbReference type="SUPFAM" id="SSF52047">
    <property type="entry name" value="RNI-like"/>
    <property type="match status" value="2"/>
</dbReference>
<dbReference type="EMBL" id="PSQE01000006">
    <property type="protein sequence ID" value="RHN50461.1"/>
    <property type="molecule type" value="Genomic_DNA"/>
</dbReference>
<comment type="caution">
    <text evidence="1">The sequence shown here is derived from an EMBL/GenBank/DDBJ whole genome shotgun (WGS) entry which is preliminary data.</text>
</comment>
<dbReference type="Gene3D" id="3.80.10.10">
    <property type="entry name" value="Ribonuclease Inhibitor"/>
    <property type="match status" value="2"/>
</dbReference>
<dbReference type="InterPro" id="IPR032675">
    <property type="entry name" value="LRR_dom_sf"/>
</dbReference>
<sequence length="415" mass="47506">MKRKRTCSLKSCSPNNLLTKSPEVSDSTCSYLPDECWEIIFRFIHKDDFKQRCLNSLSFVSKEFLSIIDRRRFSLIVKDATGPFLGRLLKRFTNLNSLDLSNYNDDLDMLLHKISPFPLKKLTSLSISNQHTFPANGLRAFSQNITTLTSLDCSNTFLYNNDLLLIADCFPMLKELNLGHPLVNNQTNFINGIHCILSKWQCIQHLDLRCTYFLNDEHVSELSLFLRDLLSVNLSDCWMLTELALYSLVRNCPSLSEFKMEYTAIGKESVGNSSVYPQLKSLYLGRNLRLTDEKIVILASFFPNLQLLDLNTCNNISEGICQVLRRCSKIKHLNLAHCSRVKLLGMNFVVPQLEVLNLSDTKVDDETLHVISKNCCGLLELLLKDCYYVTKKGVKHVEENCTQLRLFSNRGCLLC</sequence>
<dbReference type="Proteomes" id="UP000265566">
    <property type="component" value="Chromosome 6"/>
</dbReference>
<organism evidence="1">
    <name type="scientific">Medicago truncatula</name>
    <name type="common">Barrel medic</name>
    <name type="synonym">Medicago tribuloides</name>
    <dbReference type="NCBI Taxonomy" id="3880"/>
    <lineage>
        <taxon>Eukaryota</taxon>
        <taxon>Viridiplantae</taxon>
        <taxon>Streptophyta</taxon>
        <taxon>Embryophyta</taxon>
        <taxon>Tracheophyta</taxon>
        <taxon>Spermatophyta</taxon>
        <taxon>Magnoliopsida</taxon>
        <taxon>eudicotyledons</taxon>
        <taxon>Gunneridae</taxon>
        <taxon>Pentapetalae</taxon>
        <taxon>rosids</taxon>
        <taxon>fabids</taxon>
        <taxon>Fabales</taxon>
        <taxon>Fabaceae</taxon>
        <taxon>Papilionoideae</taxon>
        <taxon>50 kb inversion clade</taxon>
        <taxon>NPAAA clade</taxon>
        <taxon>Hologalegina</taxon>
        <taxon>IRL clade</taxon>
        <taxon>Trifolieae</taxon>
        <taxon>Medicago</taxon>
    </lineage>
</organism>
<accession>A0A396HD38</accession>
<proteinExistence type="predicted"/>
<evidence type="ECO:0000313" key="1">
    <source>
        <dbReference type="EMBL" id="RHN50461.1"/>
    </source>
</evidence>
<dbReference type="SMART" id="SM00367">
    <property type="entry name" value="LRR_CC"/>
    <property type="match status" value="6"/>
</dbReference>
<dbReference type="PANTHER" id="PTHR13318:SF106">
    <property type="entry name" value="F-BOX_LRR-REPEAT PROTEIN 2"/>
    <property type="match status" value="1"/>
</dbReference>